<evidence type="ECO:0000313" key="6">
    <source>
        <dbReference type="EMBL" id="EAU64768.1"/>
    </source>
</evidence>
<evidence type="ECO:0000259" key="5">
    <source>
        <dbReference type="PROSITE" id="PS50045"/>
    </source>
</evidence>
<feature type="region of interest" description="Disordered" evidence="3">
    <location>
        <begin position="423"/>
        <end position="450"/>
    </location>
</feature>
<dbReference type="Proteomes" id="UP000032702">
    <property type="component" value="Unassembled WGS sequence"/>
</dbReference>
<dbReference type="Pfam" id="PF00158">
    <property type="entry name" value="Sigma54_activat"/>
    <property type="match status" value="1"/>
</dbReference>
<dbReference type="InterPro" id="IPR058031">
    <property type="entry name" value="AAA_lid_NorR"/>
</dbReference>
<dbReference type="InterPro" id="IPR002078">
    <property type="entry name" value="Sigma_54_int"/>
</dbReference>
<dbReference type="PANTHER" id="PTHR32071">
    <property type="entry name" value="TRANSCRIPTIONAL REGULATORY PROTEIN"/>
    <property type="match status" value="1"/>
</dbReference>
<dbReference type="InterPro" id="IPR025943">
    <property type="entry name" value="Sigma_54_int_dom_ATP-bd_2"/>
</dbReference>
<feature type="domain" description="Sigma-54 factor interaction" evidence="5">
    <location>
        <begin position="160"/>
        <end position="380"/>
    </location>
</feature>
<feature type="region of interest" description="Disordered" evidence="3">
    <location>
        <begin position="376"/>
        <end position="410"/>
    </location>
</feature>
<dbReference type="GO" id="GO:0006355">
    <property type="term" value="P:regulation of DNA-templated transcription"/>
    <property type="evidence" value="ECO:0007669"/>
    <property type="project" value="InterPro"/>
</dbReference>
<feature type="compositionally biased region" description="Basic and acidic residues" evidence="3">
    <location>
        <begin position="378"/>
        <end position="396"/>
    </location>
</feature>
<dbReference type="Pfam" id="PF25601">
    <property type="entry name" value="AAA_lid_14"/>
    <property type="match status" value="1"/>
</dbReference>
<dbReference type="EMBL" id="AAMD01000104">
    <property type="protein sequence ID" value="EAU64768.1"/>
    <property type="molecule type" value="Genomic_DNA"/>
</dbReference>
<sequence length="492" mass="53424">MIAQPMAVGNGATLRGMRGEDQTWSHDKVRMDERAGQFRLLVVDGTTSSMVDLPPKGIVLIGRAAEADIRLTDRSASRRHARLFLDEGLVRVTDLESHNGVRVNGQAVSQVHTVQPGDVVSLGEVQLVLYSAADSAARSPSTEGTGPAKALELVLGERVIVVADPAVQRLYELIRRLAASALPVLILGETGAGKENAAFALHHWSRRTGKPFVALNCATIAEPLAESELFGHEKGAFTGAAAPKPGLLETAAGGTVFLDEVGELPLAAQAKLLRALETQRILRVGSTKEREIDIRVVAATHRHLEKEVEAGRFRKDLFFRLGAASVVLPPLRDRPDEVSVLAWRFLTQACAASERPPLVLSQAFLDALSRYDWPGNVRELHPHPRQRTGDVPDHRRPATHQPVRRPLRQSFRHRVGVQGRVHLAQPGDGFALPGRTRGPVGPGPPRPLERQHSLDRHLLLFCLRVLAPGDGAHLGRCGRQVRGVGLPALAEQ</sequence>
<dbReference type="Gene3D" id="2.60.200.20">
    <property type="match status" value="1"/>
</dbReference>
<keyword evidence="2" id="KW-0067">ATP-binding</keyword>
<accession>Q08W97</accession>
<dbReference type="InterPro" id="IPR008984">
    <property type="entry name" value="SMAD_FHA_dom_sf"/>
</dbReference>
<keyword evidence="1" id="KW-0547">Nucleotide-binding</keyword>
<dbReference type="SUPFAM" id="SSF49879">
    <property type="entry name" value="SMAD/FHA domain"/>
    <property type="match status" value="1"/>
</dbReference>
<feature type="domain" description="FHA" evidence="4">
    <location>
        <begin position="59"/>
        <end position="108"/>
    </location>
</feature>
<dbReference type="GO" id="GO:0005524">
    <property type="term" value="F:ATP binding"/>
    <property type="evidence" value="ECO:0007669"/>
    <property type="project" value="UniProtKB-KW"/>
</dbReference>
<gene>
    <name evidence="6" type="ORF">STIAU_0425</name>
</gene>
<evidence type="ECO:0000313" key="7">
    <source>
        <dbReference type="Proteomes" id="UP000032702"/>
    </source>
</evidence>
<dbReference type="SMART" id="SM00382">
    <property type="entry name" value="AAA"/>
    <property type="match status" value="1"/>
</dbReference>
<dbReference type="Pfam" id="PF00498">
    <property type="entry name" value="FHA"/>
    <property type="match status" value="1"/>
</dbReference>
<evidence type="ECO:0000256" key="3">
    <source>
        <dbReference type="SAM" id="MobiDB-lite"/>
    </source>
</evidence>
<dbReference type="Gene3D" id="3.40.50.300">
    <property type="entry name" value="P-loop containing nucleotide triphosphate hydrolases"/>
    <property type="match status" value="1"/>
</dbReference>
<evidence type="ECO:0000256" key="1">
    <source>
        <dbReference type="ARBA" id="ARBA00022741"/>
    </source>
</evidence>
<dbReference type="Gene3D" id="1.10.8.60">
    <property type="match status" value="1"/>
</dbReference>
<dbReference type="CDD" id="cd00009">
    <property type="entry name" value="AAA"/>
    <property type="match status" value="1"/>
</dbReference>
<dbReference type="SMART" id="SM00240">
    <property type="entry name" value="FHA"/>
    <property type="match status" value="1"/>
</dbReference>
<evidence type="ECO:0000259" key="4">
    <source>
        <dbReference type="PROSITE" id="PS50006"/>
    </source>
</evidence>
<name>Q08W97_STIAD</name>
<organism evidence="6 7">
    <name type="scientific">Stigmatella aurantiaca (strain DW4/3-1)</name>
    <dbReference type="NCBI Taxonomy" id="378806"/>
    <lineage>
        <taxon>Bacteria</taxon>
        <taxon>Pseudomonadati</taxon>
        <taxon>Myxococcota</taxon>
        <taxon>Myxococcia</taxon>
        <taxon>Myxococcales</taxon>
        <taxon>Cystobacterineae</taxon>
        <taxon>Archangiaceae</taxon>
        <taxon>Stigmatella</taxon>
    </lineage>
</organism>
<dbReference type="InterPro" id="IPR027417">
    <property type="entry name" value="P-loop_NTPase"/>
</dbReference>
<dbReference type="PROSITE" id="PS50045">
    <property type="entry name" value="SIGMA54_INTERACT_4"/>
    <property type="match status" value="1"/>
</dbReference>
<dbReference type="CDD" id="cd00060">
    <property type="entry name" value="FHA"/>
    <property type="match status" value="1"/>
</dbReference>
<dbReference type="PROSITE" id="PS50006">
    <property type="entry name" value="FHA_DOMAIN"/>
    <property type="match status" value="1"/>
</dbReference>
<protein>
    <submittedName>
        <fullName evidence="6">Nitrogen fixation protein AnfA</fullName>
    </submittedName>
</protein>
<reference evidence="6 7" key="1">
    <citation type="submission" date="2006-04" db="EMBL/GenBank/DDBJ databases">
        <authorList>
            <person name="Nierman W.C."/>
        </authorList>
    </citation>
    <scope>NUCLEOTIDE SEQUENCE [LARGE SCALE GENOMIC DNA]</scope>
    <source>
        <strain evidence="6 7">DW4/3-1</strain>
    </source>
</reference>
<dbReference type="PROSITE" id="PS00676">
    <property type="entry name" value="SIGMA54_INTERACT_2"/>
    <property type="match status" value="1"/>
</dbReference>
<dbReference type="AlphaFoldDB" id="Q08W97"/>
<dbReference type="InterPro" id="IPR003593">
    <property type="entry name" value="AAA+_ATPase"/>
</dbReference>
<dbReference type="InterPro" id="IPR000253">
    <property type="entry name" value="FHA_dom"/>
</dbReference>
<dbReference type="SUPFAM" id="SSF52540">
    <property type="entry name" value="P-loop containing nucleoside triphosphate hydrolases"/>
    <property type="match status" value="1"/>
</dbReference>
<comment type="caution">
    <text evidence="6">The sequence shown here is derived from an EMBL/GenBank/DDBJ whole genome shotgun (WGS) entry which is preliminary data.</text>
</comment>
<evidence type="ECO:0000256" key="2">
    <source>
        <dbReference type="ARBA" id="ARBA00022840"/>
    </source>
</evidence>
<proteinExistence type="predicted"/>
<dbReference type="FunFam" id="3.40.50.300:FF:000006">
    <property type="entry name" value="DNA-binding transcriptional regulator NtrC"/>
    <property type="match status" value="1"/>
</dbReference>